<proteinExistence type="predicted"/>
<dbReference type="RefSeq" id="WP_066570429.1">
    <property type="nucleotide sequence ID" value="NZ_CP015623.1"/>
</dbReference>
<organism evidence="2 3">
    <name type="scientific">Corynebacterium crudilactis</name>
    <dbReference type="NCBI Taxonomy" id="1652495"/>
    <lineage>
        <taxon>Bacteria</taxon>
        <taxon>Bacillati</taxon>
        <taxon>Actinomycetota</taxon>
        <taxon>Actinomycetes</taxon>
        <taxon>Mycobacteriales</taxon>
        <taxon>Corynebacteriaceae</taxon>
        <taxon>Corynebacterium</taxon>
    </lineage>
</organism>
<reference evidence="2 3" key="1">
    <citation type="submission" date="2016-05" db="EMBL/GenBank/DDBJ databases">
        <title>Complete genome sequence of Corynebacterium crudilactis, a new Corynebacterium species isolated from raw cow's milk.</title>
        <authorList>
            <person name="Christian R."/>
            <person name="Zimmermann J."/>
            <person name="Lipski A."/>
            <person name="Kalinowski J."/>
        </authorList>
    </citation>
    <scope>NUCLEOTIDE SEQUENCE [LARGE SCALE GENOMIC DNA]</scope>
    <source>
        <strain evidence="2 3">JZ16</strain>
        <plasmid evidence="2 3">pCRULAC1</plasmid>
    </source>
</reference>
<keyword evidence="1" id="KW-0472">Membrane</keyword>
<keyword evidence="1" id="KW-1133">Transmembrane helix</keyword>
<name>A0A172QY16_9CORY</name>
<dbReference type="Proteomes" id="UP000076929">
    <property type="component" value="Plasmid pCRULAC1"/>
</dbReference>
<dbReference type="KEGG" id="ccjz:ccrud_14440"/>
<evidence type="ECO:0000256" key="1">
    <source>
        <dbReference type="SAM" id="Phobius"/>
    </source>
</evidence>
<dbReference type="EMBL" id="CP015623">
    <property type="protein sequence ID" value="ANE05536.1"/>
    <property type="molecule type" value="Genomic_DNA"/>
</dbReference>
<keyword evidence="1" id="KW-0812">Transmembrane</keyword>
<keyword evidence="3" id="KW-1185">Reference proteome</keyword>
<feature type="transmembrane region" description="Helical" evidence="1">
    <location>
        <begin position="62"/>
        <end position="78"/>
    </location>
</feature>
<evidence type="ECO:0000313" key="2">
    <source>
        <dbReference type="EMBL" id="ANE05536.1"/>
    </source>
</evidence>
<accession>A0A172QY16</accession>
<geneLocation type="plasmid" evidence="2 3">
    <name>pCRULAC1</name>
</geneLocation>
<keyword evidence="2" id="KW-0614">Plasmid</keyword>
<sequence>MQYLDYTSLVNHRERMWNIEGTSLAKLGGLDIPALFTALGLAIPATVIVGAVFLLLGIPLPFLFIALPAIAVVLYSLFTRETVKNTPKELLLRFVARTAQPKRYISGMDAGNQPTEMTWQVILWRPEWANIRIGSPRRYTSYDPAPISEENRSIIDPTDAGELMGWKRFISVEDERNMA</sequence>
<feature type="transmembrane region" description="Helical" evidence="1">
    <location>
        <begin position="34"/>
        <end position="56"/>
    </location>
</feature>
<dbReference type="OrthoDB" id="3824666at2"/>
<dbReference type="AlphaFoldDB" id="A0A172QY16"/>
<gene>
    <name evidence="2" type="ORF">ccrud_14440</name>
</gene>
<protein>
    <submittedName>
        <fullName evidence="2">Uncharacterized protein</fullName>
    </submittedName>
</protein>
<evidence type="ECO:0000313" key="3">
    <source>
        <dbReference type="Proteomes" id="UP000076929"/>
    </source>
</evidence>